<dbReference type="GO" id="GO:0043527">
    <property type="term" value="C:tRNA methyltransferase complex"/>
    <property type="evidence" value="ECO:0007669"/>
    <property type="project" value="TreeGrafter"/>
</dbReference>
<dbReference type="EC" id="2.1.1.33" evidence="7"/>
<comment type="function">
    <text evidence="2 7">Catalyzes the formation of N(7)-methylguanine at position 46 (m7G46) in tRNA.</text>
</comment>
<dbReference type="NCBIfam" id="TIGR00091">
    <property type="entry name" value="tRNA (guanosine(46)-N7)-methyltransferase TrmB"/>
    <property type="match status" value="1"/>
</dbReference>
<evidence type="ECO:0000256" key="4">
    <source>
        <dbReference type="ARBA" id="ARBA00022679"/>
    </source>
</evidence>
<accession>A0A097STK1</accession>
<evidence type="ECO:0000256" key="3">
    <source>
        <dbReference type="ARBA" id="ARBA00022603"/>
    </source>
</evidence>
<feature type="binding site" evidence="7">
    <location>
        <position position="59"/>
    </location>
    <ligand>
        <name>S-adenosyl-L-methionine</name>
        <dbReference type="ChEBI" id="CHEBI:59789"/>
    </ligand>
</feature>
<dbReference type="UniPathway" id="UPA00989"/>
<evidence type="ECO:0000256" key="5">
    <source>
        <dbReference type="ARBA" id="ARBA00022691"/>
    </source>
</evidence>
<dbReference type="AlphaFoldDB" id="A0A097STK1"/>
<dbReference type="HAMAP" id="MF_01057">
    <property type="entry name" value="tRNA_methyltr_TrmB"/>
    <property type="match status" value="1"/>
</dbReference>
<dbReference type="eggNOG" id="COG0220">
    <property type="taxonomic scope" value="Bacteria"/>
</dbReference>
<name>A0A097STK1_9BACT</name>
<keyword evidence="5 7" id="KW-0949">S-adenosyl-L-methionine</keyword>
<evidence type="ECO:0000256" key="1">
    <source>
        <dbReference type="ARBA" id="ARBA00000142"/>
    </source>
</evidence>
<comment type="similarity">
    <text evidence="7">Belongs to the class I-like SAM-binding methyltransferase superfamily. TrmB family.</text>
</comment>
<keyword evidence="3 7" id="KW-0489">Methyltransferase</keyword>
<dbReference type="NCBIfam" id="NF001080">
    <property type="entry name" value="PRK00121.2-2"/>
    <property type="match status" value="1"/>
</dbReference>
<feature type="region of interest" description="Interaction with RNA" evidence="7">
    <location>
        <begin position="116"/>
        <end position="121"/>
    </location>
</feature>
<evidence type="ECO:0000313" key="9">
    <source>
        <dbReference type="Proteomes" id="UP000030066"/>
    </source>
</evidence>
<dbReference type="GO" id="GO:0008176">
    <property type="term" value="F:tRNA (guanine(46)-N7)-methyltransferase activity"/>
    <property type="evidence" value="ECO:0007669"/>
    <property type="project" value="UniProtKB-UniRule"/>
</dbReference>
<evidence type="ECO:0000256" key="2">
    <source>
        <dbReference type="ARBA" id="ARBA00003015"/>
    </source>
</evidence>
<dbReference type="EMBL" id="CP007711">
    <property type="protein sequence ID" value="AIV03928.1"/>
    <property type="molecule type" value="Genomic_DNA"/>
</dbReference>
<evidence type="ECO:0000256" key="7">
    <source>
        <dbReference type="HAMAP-Rule" id="MF_01057"/>
    </source>
</evidence>
<dbReference type="InterPro" id="IPR003358">
    <property type="entry name" value="tRNA_(Gua-N-7)_MeTrfase_Trmb"/>
</dbReference>
<dbReference type="HOGENOM" id="CLU_050910_2_1_14"/>
<dbReference type="InterPro" id="IPR055361">
    <property type="entry name" value="tRNA_methyltr_TrmB_bact"/>
</dbReference>
<feature type="binding site" evidence="7">
    <location>
        <position position="88"/>
    </location>
    <ligand>
        <name>S-adenosyl-L-methionine</name>
        <dbReference type="ChEBI" id="CHEBI:59789"/>
    </ligand>
</feature>
<dbReference type="PROSITE" id="PS51625">
    <property type="entry name" value="SAM_MT_TRMB"/>
    <property type="match status" value="1"/>
</dbReference>
<proteinExistence type="inferred from homology"/>
<dbReference type="Pfam" id="PF02390">
    <property type="entry name" value="Methyltransf_4"/>
    <property type="match status" value="1"/>
</dbReference>
<dbReference type="PANTHER" id="PTHR23417:SF14">
    <property type="entry name" value="PENTACOTRIPEPTIDE-REPEAT REGION OF PRORP DOMAIN-CONTAINING PROTEIN"/>
    <property type="match status" value="1"/>
</dbReference>
<evidence type="ECO:0000256" key="6">
    <source>
        <dbReference type="ARBA" id="ARBA00022694"/>
    </source>
</evidence>
<gene>
    <name evidence="7 8" type="primary">trmB</name>
    <name evidence="8" type="ORF">MGM1_5700</name>
</gene>
<comment type="caution">
    <text evidence="7">Lacks conserved residue(s) required for the propagation of feature annotation.</text>
</comment>
<feature type="binding site" evidence="7">
    <location>
        <position position="114"/>
    </location>
    <ligand>
        <name>substrate</name>
    </ligand>
</feature>
<feature type="binding site" evidence="7">
    <location>
        <position position="110"/>
    </location>
    <ligand>
        <name>S-adenosyl-L-methionine</name>
        <dbReference type="ChEBI" id="CHEBI:59789"/>
    </ligand>
</feature>
<protein>
    <recommendedName>
        <fullName evidence="7">tRNA (guanine-N(7)-)-methyltransferase</fullName>
        <ecNumber evidence="7">2.1.1.33</ecNumber>
    </recommendedName>
    <alternativeName>
        <fullName evidence="7">tRNA (guanine(46)-N(7))-methyltransferase</fullName>
    </alternativeName>
    <alternativeName>
        <fullName evidence="7">tRNA(m7G46)-methyltransferase</fullName>
    </alternativeName>
</protein>
<dbReference type="STRING" id="1318617.MGM1_5700"/>
<dbReference type="InterPro" id="IPR029063">
    <property type="entry name" value="SAM-dependent_MTases_sf"/>
</dbReference>
<dbReference type="KEGG" id="mgj:MGM1_5700"/>
<keyword evidence="9" id="KW-1185">Reference proteome</keyword>
<feature type="binding site" evidence="7">
    <location>
        <position position="34"/>
    </location>
    <ligand>
        <name>S-adenosyl-L-methionine</name>
        <dbReference type="ChEBI" id="CHEBI:59789"/>
    </ligand>
</feature>
<organism evidence="8 9">
    <name type="scientific">Candidatus Malacoplasma girerdii</name>
    <dbReference type="NCBI Taxonomy" id="1318617"/>
    <lineage>
        <taxon>Bacteria</taxon>
        <taxon>Bacillati</taxon>
        <taxon>Mycoplasmatota</taxon>
        <taxon>Mycoplasmoidales</taxon>
        <taxon>Mycoplasmoidaceae</taxon>
        <taxon>Malacoplasma</taxon>
    </lineage>
</organism>
<dbReference type="PANTHER" id="PTHR23417">
    <property type="entry name" value="3-DEOXY-D-MANNO-OCTULOSONIC-ACID TRANSFERASE/TRNA GUANINE-N 7 - -METHYLTRANSFERASE"/>
    <property type="match status" value="1"/>
</dbReference>
<dbReference type="Proteomes" id="UP000030066">
    <property type="component" value="Chromosome"/>
</dbReference>
<dbReference type="SUPFAM" id="SSF53335">
    <property type="entry name" value="S-adenosyl-L-methionine-dependent methyltransferases"/>
    <property type="match status" value="1"/>
</dbReference>
<evidence type="ECO:0000313" key="8">
    <source>
        <dbReference type="EMBL" id="AIV03928.1"/>
    </source>
</evidence>
<keyword evidence="4 7" id="KW-0808">Transferase</keyword>
<reference evidence="8 9" key="1">
    <citation type="journal article" date="2014" name="PLoS ONE">
        <title>An emerging Mycoplasma associated with trichomoniasis, vaginal infection and disease.</title>
        <authorList>
            <consortium name="Vaginal Microbiome Consortium"/>
            <person name="Fettweis J.M."/>
            <person name="Serrano M.G."/>
            <person name="Huang B."/>
            <person name="Brooks J.P."/>
            <person name="Glascock A.L."/>
            <person name="Sheth N.U."/>
            <person name="Strauss J.F.III."/>
            <person name="Jefferson K.K."/>
            <person name="Buck G.A."/>
        </authorList>
    </citation>
    <scope>NUCLEOTIDE SEQUENCE [LARGE SCALE GENOMIC DNA]</scope>
    <source>
        <strain evidence="8 9">VCU_M1</strain>
    </source>
</reference>
<comment type="catalytic activity">
    <reaction evidence="1 7">
        <text>guanosine(46) in tRNA + S-adenosyl-L-methionine = N(7)-methylguanosine(46) in tRNA + S-adenosyl-L-homocysteine</text>
        <dbReference type="Rhea" id="RHEA:42708"/>
        <dbReference type="Rhea" id="RHEA-COMP:10188"/>
        <dbReference type="Rhea" id="RHEA-COMP:10189"/>
        <dbReference type="ChEBI" id="CHEBI:57856"/>
        <dbReference type="ChEBI" id="CHEBI:59789"/>
        <dbReference type="ChEBI" id="CHEBI:74269"/>
        <dbReference type="ChEBI" id="CHEBI:74480"/>
        <dbReference type="EC" id="2.1.1.33"/>
    </reaction>
</comment>
<sequence>MGRLRRLKNDIELVSSSNYYFNKAFNINQPLSLEIGMGKGGFIIKHALTHNQINYLGVDCYPTVILKAIKKLNKLNEPLNNLMFLSINIKDIFNYLQPHSVSKIYLNFSDPWPKKRHEKRRLTSPSFLSLYERLLIKGGEIEMKTDNDALYQYSLEQINLNPNFIIISNTNNLYKKLKGDIIQSEYEKKFIAKNKTINFIRFKLK</sequence>
<keyword evidence="6 7" id="KW-0819">tRNA processing</keyword>
<feature type="binding site" evidence="7">
    <location>
        <position position="146"/>
    </location>
    <ligand>
        <name>substrate</name>
    </ligand>
</feature>
<dbReference type="Gene3D" id="3.40.50.150">
    <property type="entry name" value="Vaccinia Virus protein VP39"/>
    <property type="match status" value="1"/>
</dbReference>
<comment type="pathway">
    <text evidence="7">tRNA modification; N(7)-methylguanine-tRNA biosynthesis.</text>
</comment>